<dbReference type="AlphaFoldDB" id="A0A5B7H1S8"/>
<evidence type="ECO:0008006" key="4">
    <source>
        <dbReference type="Google" id="ProtNLM"/>
    </source>
</evidence>
<evidence type="ECO:0000313" key="3">
    <source>
        <dbReference type="Proteomes" id="UP000324222"/>
    </source>
</evidence>
<protein>
    <recommendedName>
        <fullName evidence="4">Nucleic-acid-binding protein from transposon X-element</fullName>
    </recommendedName>
</protein>
<organism evidence="2 3">
    <name type="scientific">Portunus trituberculatus</name>
    <name type="common">Swimming crab</name>
    <name type="synonym">Neptunus trituberculatus</name>
    <dbReference type="NCBI Taxonomy" id="210409"/>
    <lineage>
        <taxon>Eukaryota</taxon>
        <taxon>Metazoa</taxon>
        <taxon>Ecdysozoa</taxon>
        <taxon>Arthropoda</taxon>
        <taxon>Crustacea</taxon>
        <taxon>Multicrustacea</taxon>
        <taxon>Malacostraca</taxon>
        <taxon>Eumalacostraca</taxon>
        <taxon>Eucarida</taxon>
        <taxon>Decapoda</taxon>
        <taxon>Pleocyemata</taxon>
        <taxon>Brachyura</taxon>
        <taxon>Eubrachyura</taxon>
        <taxon>Portunoidea</taxon>
        <taxon>Portunidae</taxon>
        <taxon>Portuninae</taxon>
        <taxon>Portunus</taxon>
    </lineage>
</organism>
<dbReference type="OrthoDB" id="6379801at2759"/>
<comment type="caution">
    <text evidence="2">The sequence shown here is derived from an EMBL/GenBank/DDBJ whole genome shotgun (WGS) entry which is preliminary data.</text>
</comment>
<feature type="region of interest" description="Disordered" evidence="1">
    <location>
        <begin position="226"/>
        <end position="283"/>
    </location>
</feature>
<dbReference type="Proteomes" id="UP000324222">
    <property type="component" value="Unassembled WGS sequence"/>
</dbReference>
<evidence type="ECO:0000313" key="2">
    <source>
        <dbReference type="EMBL" id="MPC63307.1"/>
    </source>
</evidence>
<proteinExistence type="predicted"/>
<evidence type="ECO:0000256" key="1">
    <source>
        <dbReference type="SAM" id="MobiDB-lite"/>
    </source>
</evidence>
<name>A0A5B7H1S8_PORTR</name>
<keyword evidence="3" id="KW-1185">Reference proteome</keyword>
<accession>A0A5B7H1S8</accession>
<gene>
    <name evidence="2" type="ORF">E2C01_057404</name>
</gene>
<sequence>MPRLQLLGVVTGKVPNEVHLMHLGRRCVEQYMPEPDLCRHCSRWGHKEWRCQSAPRCRYCAGSHKSIQCLIKIKEGTKIPPHCCNCAGDHNAHSVLCTVKPQPHRELATDEVTCSRLVFRQTPPPQTNAWTNKPSFLSAASHLSQSSCSTSGTSATPAMFPLLLQRTAIVTSVTSKLVPQPGGTQELPATDPTQKLMAVVSVLATKVDNLSEMASAHSSEFATFKKNQQHTVPSGTSPMSPTPCPVSDAKRAAPTKPVKGAMQQPLGSSRMAPASPFLRGQVT</sequence>
<feature type="compositionally biased region" description="Polar residues" evidence="1">
    <location>
        <begin position="226"/>
        <end position="239"/>
    </location>
</feature>
<dbReference type="EMBL" id="VSRR010020647">
    <property type="protein sequence ID" value="MPC63307.1"/>
    <property type="molecule type" value="Genomic_DNA"/>
</dbReference>
<reference evidence="2 3" key="1">
    <citation type="submission" date="2019-05" db="EMBL/GenBank/DDBJ databases">
        <title>Another draft genome of Portunus trituberculatus and its Hox gene families provides insights of decapod evolution.</title>
        <authorList>
            <person name="Jeong J.-H."/>
            <person name="Song I."/>
            <person name="Kim S."/>
            <person name="Choi T."/>
            <person name="Kim D."/>
            <person name="Ryu S."/>
            <person name="Kim W."/>
        </authorList>
    </citation>
    <scope>NUCLEOTIDE SEQUENCE [LARGE SCALE GENOMIC DNA]</scope>
    <source>
        <tissue evidence="2">Muscle</tissue>
    </source>
</reference>